<reference evidence="1" key="1">
    <citation type="journal article" date="2022" name="bioRxiv">
        <title>Sequencing and chromosome-scale assembly of the giantPleurodeles waltlgenome.</title>
        <authorList>
            <person name="Brown T."/>
            <person name="Elewa A."/>
            <person name="Iarovenko S."/>
            <person name="Subramanian E."/>
            <person name="Araus A.J."/>
            <person name="Petzold A."/>
            <person name="Susuki M."/>
            <person name="Suzuki K.-i.T."/>
            <person name="Hayashi T."/>
            <person name="Toyoda A."/>
            <person name="Oliveira C."/>
            <person name="Osipova E."/>
            <person name="Leigh N.D."/>
            <person name="Simon A."/>
            <person name="Yun M.H."/>
        </authorList>
    </citation>
    <scope>NUCLEOTIDE SEQUENCE</scope>
    <source>
        <strain evidence="1">20211129_DDA</strain>
        <tissue evidence="1">Liver</tissue>
    </source>
</reference>
<evidence type="ECO:0000313" key="2">
    <source>
        <dbReference type="Proteomes" id="UP001066276"/>
    </source>
</evidence>
<keyword evidence="2" id="KW-1185">Reference proteome</keyword>
<evidence type="ECO:0000313" key="1">
    <source>
        <dbReference type="EMBL" id="KAJ1210675.1"/>
    </source>
</evidence>
<gene>
    <name evidence="1" type="ORF">NDU88_006037</name>
</gene>
<proteinExistence type="predicted"/>
<protein>
    <submittedName>
        <fullName evidence="1">Uncharacterized protein</fullName>
    </submittedName>
</protein>
<dbReference type="EMBL" id="JANPWB010000002">
    <property type="protein sequence ID" value="KAJ1210675.1"/>
    <property type="molecule type" value="Genomic_DNA"/>
</dbReference>
<name>A0AAV7WEE8_PLEWA</name>
<accession>A0AAV7WEE8</accession>
<comment type="caution">
    <text evidence="1">The sequence shown here is derived from an EMBL/GenBank/DDBJ whole genome shotgun (WGS) entry which is preliminary data.</text>
</comment>
<dbReference type="Proteomes" id="UP001066276">
    <property type="component" value="Chromosome 1_2"/>
</dbReference>
<sequence length="261" mass="28709">MQLLTICSSNKKVPEDMRLLGEACGLGLVDHGSPESGRQEQRASKGIAADMWACSPPHWLQVQGTTVSGRGFSGIRREADGAGGRSVSSCQGLSVDMRVPKCFAFAPLFWQKEPITGEVRRPSPMVGEASRMRTRDGALLNSLTCLTSGRGRCGLSTMRQGAGGEESFEYGGGAWKGRKKLMSKMMWHVSESHGPTVVDAESSEYQYGGHIMPLQEAAWLEIMPAGARRLLETMLRSEELMQQWQWHNTEAGRGPMNRYWA</sequence>
<dbReference type="AlphaFoldDB" id="A0AAV7WEE8"/>
<organism evidence="1 2">
    <name type="scientific">Pleurodeles waltl</name>
    <name type="common">Iberian ribbed newt</name>
    <dbReference type="NCBI Taxonomy" id="8319"/>
    <lineage>
        <taxon>Eukaryota</taxon>
        <taxon>Metazoa</taxon>
        <taxon>Chordata</taxon>
        <taxon>Craniata</taxon>
        <taxon>Vertebrata</taxon>
        <taxon>Euteleostomi</taxon>
        <taxon>Amphibia</taxon>
        <taxon>Batrachia</taxon>
        <taxon>Caudata</taxon>
        <taxon>Salamandroidea</taxon>
        <taxon>Salamandridae</taxon>
        <taxon>Pleurodelinae</taxon>
        <taxon>Pleurodeles</taxon>
    </lineage>
</organism>